<keyword evidence="17" id="KW-1185">Reference proteome</keyword>
<dbReference type="Proteomes" id="UP000052268">
    <property type="component" value="Unassembled WGS sequence"/>
</dbReference>
<keyword evidence="13" id="KW-0732">Signal</keyword>
<dbReference type="PANTHER" id="PTHR32552">
    <property type="entry name" value="FERRICHROME IRON RECEPTOR-RELATED"/>
    <property type="match status" value="1"/>
</dbReference>
<dbReference type="RefSeq" id="WP_059150497.1">
    <property type="nucleotide sequence ID" value="NZ_KQ130452.1"/>
</dbReference>
<comment type="subcellular location">
    <subcellularLocation>
        <location evidence="1">Cell outer membrane</location>
        <topology evidence="1">Multi-pass membrane protein</topology>
    </subcellularLocation>
</comment>
<evidence type="ECO:0000256" key="10">
    <source>
        <dbReference type="ARBA" id="ARBA00023237"/>
    </source>
</evidence>
<dbReference type="Pfam" id="PF00593">
    <property type="entry name" value="TonB_dep_Rec_b-barrel"/>
    <property type="match status" value="1"/>
</dbReference>
<keyword evidence="6" id="KW-0408">Iron</keyword>
<evidence type="ECO:0000256" key="7">
    <source>
        <dbReference type="ARBA" id="ARBA00023065"/>
    </source>
</evidence>
<dbReference type="PANTHER" id="PTHR32552:SF81">
    <property type="entry name" value="TONB-DEPENDENT OUTER MEMBRANE RECEPTOR"/>
    <property type="match status" value="1"/>
</dbReference>
<feature type="domain" description="TonB-dependent receptor plug" evidence="15">
    <location>
        <begin position="142"/>
        <end position="248"/>
    </location>
</feature>
<keyword evidence="10" id="KW-0998">Cell outer membrane</keyword>
<keyword evidence="3" id="KW-1134">Transmembrane beta strand</keyword>
<sequence length="812" mass="86027">MRRVHLIVAAMLTTPLALPAAASAQDVVVATRAGTMGNVAIELARQTGSSIVVADPQIARRAVAALHGRMTPAEAVRRLARSAGGRAVAVGPGAWRIEAVPAPRPSAPRRAPSQARGPSPTDEAAAKPIIVIASKRDLAIGQIPGQVSILDGASLEAGGIGGTEKITQRLATVTSTHLGSGRNKLFIRGIADSSFTGPTQATVGQYLGDLRLTYNAPDPDLRLSDMARVEVLEGPQGTLYGAGSLGGIIRLVPNAPVMGETSGSAALGGSLTQNGSPGGDGAATINLPVSEKVAFRANFDAATLGGYIDKPLLGRKDVNRTRIIGGRASLRARLGPEWTVDLIGLGQSTHARDSQYATRYAEPPLTSDARVQEGSDADYAMGQFVISGRIGDIRVRSTTGAVRQHLEERYDASLSADAPRVFAQENRTRMIAHETRLWQPERGGFSWIIGTSYTHNRTVLRRGFETEVSTAAATGVRNTIDEATLYAEASMRIRPGLTATAGGRVTHSRLSGAGEDVMPADAAFIAMAREAMTADRSATTVLPSVALNAELFGETALYMRYQEGFRPGGFAIESDFVRRFKGDRTGTWEFGVRHGRPGAGVFDIAASISFTRWRDIQADFIDNSGLPSTANIGDGRVWSASVSGGVQLMTGLRFEAGATWNRSKVDTPPTELLALVARTAPAYDIAGMSLVDATLARSMQVPNIAQFSGRIGIGWNRDLGERLRLSANGWASYVGESRLGIGPELGQPQGDYLDSGADIRVGTERYGVTLTVNNLTNSHGNRFSLGTPFGTGRDQVTPLRPRTIRLGLDARF</sequence>
<evidence type="ECO:0000256" key="6">
    <source>
        <dbReference type="ARBA" id="ARBA00023004"/>
    </source>
</evidence>
<dbReference type="InterPro" id="IPR000531">
    <property type="entry name" value="Beta-barrel_TonB"/>
</dbReference>
<evidence type="ECO:0000313" key="17">
    <source>
        <dbReference type="Proteomes" id="UP000052268"/>
    </source>
</evidence>
<dbReference type="AlphaFoldDB" id="A0A0J7Y757"/>
<keyword evidence="2" id="KW-0813">Transport</keyword>
<dbReference type="InterPro" id="IPR012910">
    <property type="entry name" value="Plug_dom"/>
</dbReference>
<evidence type="ECO:0000313" key="16">
    <source>
        <dbReference type="EMBL" id="KMS59784.1"/>
    </source>
</evidence>
<keyword evidence="16" id="KW-0675">Receptor</keyword>
<keyword evidence="7" id="KW-0406">Ion transport</keyword>
<dbReference type="PATRIC" id="fig|1114963.3.peg.1179"/>
<keyword evidence="9 11" id="KW-0472">Membrane</keyword>
<keyword evidence="8 11" id="KW-0798">TonB box</keyword>
<dbReference type="OrthoDB" id="9760333at2"/>
<organism evidence="16 17">
    <name type="scientific">Novosphingobium barchaimii LL02</name>
    <dbReference type="NCBI Taxonomy" id="1114963"/>
    <lineage>
        <taxon>Bacteria</taxon>
        <taxon>Pseudomonadati</taxon>
        <taxon>Pseudomonadota</taxon>
        <taxon>Alphaproteobacteria</taxon>
        <taxon>Sphingomonadales</taxon>
        <taxon>Sphingomonadaceae</taxon>
        <taxon>Novosphingobium</taxon>
    </lineage>
</organism>
<evidence type="ECO:0000256" key="11">
    <source>
        <dbReference type="RuleBase" id="RU003357"/>
    </source>
</evidence>
<dbReference type="Gene3D" id="3.55.50.30">
    <property type="match status" value="1"/>
</dbReference>
<evidence type="ECO:0000256" key="9">
    <source>
        <dbReference type="ARBA" id="ARBA00023136"/>
    </source>
</evidence>
<evidence type="ECO:0000259" key="15">
    <source>
        <dbReference type="Pfam" id="PF07715"/>
    </source>
</evidence>
<evidence type="ECO:0000256" key="13">
    <source>
        <dbReference type="SAM" id="SignalP"/>
    </source>
</evidence>
<evidence type="ECO:0000256" key="2">
    <source>
        <dbReference type="ARBA" id="ARBA00022448"/>
    </source>
</evidence>
<dbReference type="Pfam" id="PF07715">
    <property type="entry name" value="Plug"/>
    <property type="match status" value="1"/>
</dbReference>
<reference evidence="16 17" key="1">
    <citation type="journal article" date="2015" name="G3 (Bethesda)">
        <title>Insights into Ongoing Evolution of the Hexachlorocyclohexane Catabolic Pathway from Comparative Genomics of Ten Sphingomonadaceae Strains.</title>
        <authorList>
            <person name="Pearce S.L."/>
            <person name="Oakeshott J.G."/>
            <person name="Pandey G."/>
        </authorList>
    </citation>
    <scope>NUCLEOTIDE SEQUENCE [LARGE SCALE GENOMIC DNA]</scope>
    <source>
        <strain evidence="16 17">LL02</strain>
    </source>
</reference>
<dbReference type="Gene3D" id="2.40.170.20">
    <property type="entry name" value="TonB-dependent receptor, beta-barrel domain"/>
    <property type="match status" value="1"/>
</dbReference>
<proteinExistence type="inferred from homology"/>
<dbReference type="InterPro" id="IPR039426">
    <property type="entry name" value="TonB-dep_rcpt-like"/>
</dbReference>
<feature type="chain" id="PRO_5005292048" evidence="13">
    <location>
        <begin position="25"/>
        <end position="812"/>
    </location>
</feature>
<evidence type="ECO:0000256" key="12">
    <source>
        <dbReference type="SAM" id="MobiDB-lite"/>
    </source>
</evidence>
<protein>
    <submittedName>
        <fullName evidence="16">TonB-denpendent receptor</fullName>
    </submittedName>
</protein>
<dbReference type="EMBL" id="JACU01000002">
    <property type="protein sequence ID" value="KMS59784.1"/>
    <property type="molecule type" value="Genomic_DNA"/>
</dbReference>
<dbReference type="InterPro" id="IPR036942">
    <property type="entry name" value="Beta-barrel_TonB_sf"/>
</dbReference>
<dbReference type="GO" id="GO:0006826">
    <property type="term" value="P:iron ion transport"/>
    <property type="evidence" value="ECO:0007669"/>
    <property type="project" value="UniProtKB-KW"/>
</dbReference>
<feature type="compositionally biased region" description="Low complexity" evidence="12">
    <location>
        <begin position="108"/>
        <end position="120"/>
    </location>
</feature>
<name>A0A0J7Y757_9SPHN</name>
<feature type="signal peptide" evidence="13">
    <location>
        <begin position="1"/>
        <end position="24"/>
    </location>
</feature>
<evidence type="ECO:0000256" key="3">
    <source>
        <dbReference type="ARBA" id="ARBA00022452"/>
    </source>
</evidence>
<dbReference type="SUPFAM" id="SSF56935">
    <property type="entry name" value="Porins"/>
    <property type="match status" value="1"/>
</dbReference>
<evidence type="ECO:0000259" key="14">
    <source>
        <dbReference type="Pfam" id="PF00593"/>
    </source>
</evidence>
<dbReference type="GO" id="GO:0009279">
    <property type="term" value="C:cell outer membrane"/>
    <property type="evidence" value="ECO:0007669"/>
    <property type="project" value="UniProtKB-SubCell"/>
</dbReference>
<accession>A0A0J7Y757</accession>
<feature type="domain" description="TonB-dependent receptor-like beta-barrel" evidence="14">
    <location>
        <begin position="355"/>
        <end position="775"/>
    </location>
</feature>
<evidence type="ECO:0000256" key="4">
    <source>
        <dbReference type="ARBA" id="ARBA00022496"/>
    </source>
</evidence>
<feature type="region of interest" description="Disordered" evidence="12">
    <location>
        <begin position="100"/>
        <end position="124"/>
    </location>
</feature>
<evidence type="ECO:0000256" key="5">
    <source>
        <dbReference type="ARBA" id="ARBA00022692"/>
    </source>
</evidence>
<keyword evidence="5" id="KW-0812">Transmembrane</keyword>
<evidence type="ECO:0000256" key="1">
    <source>
        <dbReference type="ARBA" id="ARBA00004571"/>
    </source>
</evidence>
<keyword evidence="4" id="KW-0410">Iron transport</keyword>
<comment type="caution">
    <text evidence="16">The sequence shown here is derived from an EMBL/GenBank/DDBJ whole genome shotgun (WGS) entry which is preliminary data.</text>
</comment>
<comment type="similarity">
    <text evidence="11">Belongs to the TonB-dependent receptor family.</text>
</comment>
<evidence type="ECO:0000256" key="8">
    <source>
        <dbReference type="ARBA" id="ARBA00023077"/>
    </source>
</evidence>
<gene>
    <name evidence="16" type="ORF">V474_11360</name>
</gene>